<dbReference type="AlphaFoldDB" id="A0A5N7MQL6"/>
<protein>
    <submittedName>
        <fullName evidence="1">Uncharacterized protein</fullName>
    </submittedName>
</protein>
<dbReference type="EMBL" id="VOSK01000142">
    <property type="protein sequence ID" value="MPR28404.1"/>
    <property type="molecule type" value="Genomic_DNA"/>
</dbReference>
<dbReference type="Pfam" id="PF24751">
    <property type="entry name" value="DUF7696"/>
    <property type="match status" value="1"/>
</dbReference>
<accession>A0A5N7MQL6</accession>
<dbReference type="RefSeq" id="WP_152714696.1">
    <property type="nucleotide sequence ID" value="NZ_VOSJ01000142.1"/>
</dbReference>
<comment type="caution">
    <text evidence="1">The sequence shown here is derived from an EMBL/GenBank/DDBJ whole genome shotgun (WGS) entry which is preliminary data.</text>
</comment>
<name>A0A5N7MQL6_9HYPH</name>
<dbReference type="InterPro" id="IPR056113">
    <property type="entry name" value="DUF7696"/>
</dbReference>
<organism evidence="1 2">
    <name type="scientific">Microvirga tunisiensis</name>
    <dbReference type="NCBI Taxonomy" id="2108360"/>
    <lineage>
        <taxon>Bacteria</taxon>
        <taxon>Pseudomonadati</taxon>
        <taxon>Pseudomonadota</taxon>
        <taxon>Alphaproteobacteria</taxon>
        <taxon>Hyphomicrobiales</taxon>
        <taxon>Methylobacteriaceae</taxon>
        <taxon>Microvirga</taxon>
    </lineage>
</organism>
<dbReference type="Proteomes" id="UP000403266">
    <property type="component" value="Unassembled WGS sequence"/>
</dbReference>
<evidence type="ECO:0000313" key="2">
    <source>
        <dbReference type="Proteomes" id="UP000403266"/>
    </source>
</evidence>
<gene>
    <name evidence="1" type="ORF">FS320_25460</name>
</gene>
<reference evidence="1 2" key="1">
    <citation type="journal article" date="2019" name="Syst. Appl. Microbiol.">
        <title>Microvirga tunisiensis sp. nov., a root nodule symbiotic bacterium isolated from Lupinus micranthus and L. luteus grown in Northern Tunisia.</title>
        <authorList>
            <person name="Msaddak A."/>
            <person name="Rejili M."/>
            <person name="Duran D."/>
            <person name="Mars M."/>
            <person name="Palacios J.M."/>
            <person name="Ruiz-Argueso T."/>
            <person name="Rey L."/>
            <person name="Imperial J."/>
        </authorList>
    </citation>
    <scope>NUCLEOTIDE SEQUENCE [LARGE SCALE GENOMIC DNA]</scope>
    <source>
        <strain evidence="1 2">Lmie10</strain>
    </source>
</reference>
<keyword evidence="2" id="KW-1185">Reference proteome</keyword>
<evidence type="ECO:0000313" key="1">
    <source>
        <dbReference type="EMBL" id="MPR28404.1"/>
    </source>
</evidence>
<dbReference type="OrthoDB" id="8020360at2"/>
<proteinExistence type="predicted"/>
<sequence>MTYSRDTKAISEFTGEPVSTWSEEWRVETEARTVLKMSKQERDVFFNGRKDENGRSIDRGVIGIRGLKAAEEIKATMERLQEARSRSK</sequence>